<evidence type="ECO:0000313" key="7">
    <source>
        <dbReference type="Proteomes" id="UP000179642"/>
    </source>
</evidence>
<dbReference type="Gene3D" id="3.10.350.10">
    <property type="entry name" value="LysM domain"/>
    <property type="match status" value="1"/>
</dbReference>
<dbReference type="AlphaFoldDB" id="A0A1S2QGL3"/>
<dbReference type="Proteomes" id="UP000179642">
    <property type="component" value="Unassembled WGS sequence"/>
</dbReference>
<dbReference type="SUPFAM" id="SSF53955">
    <property type="entry name" value="Lysozyme-like"/>
    <property type="match status" value="1"/>
</dbReference>
<feature type="compositionally biased region" description="Polar residues" evidence="3">
    <location>
        <begin position="160"/>
        <end position="174"/>
    </location>
</feature>
<keyword evidence="2" id="KW-0378">Hydrolase</keyword>
<dbReference type="InterPro" id="IPR036779">
    <property type="entry name" value="LysM_dom_sf"/>
</dbReference>
<comment type="caution">
    <text evidence="6">The sequence shown here is derived from an EMBL/GenBank/DDBJ whole genome shotgun (WGS) entry which is preliminary data.</text>
</comment>
<dbReference type="InterPro" id="IPR023346">
    <property type="entry name" value="Lysozyme-like_dom_sf"/>
</dbReference>
<organism evidence="6 7">
    <name type="scientific">Streptomyces monashensis</name>
    <dbReference type="NCBI Taxonomy" id="1678012"/>
    <lineage>
        <taxon>Bacteria</taxon>
        <taxon>Bacillati</taxon>
        <taxon>Actinomycetota</taxon>
        <taxon>Actinomycetes</taxon>
        <taxon>Kitasatosporales</taxon>
        <taxon>Streptomycetaceae</taxon>
        <taxon>Streptomyces</taxon>
    </lineage>
</organism>
<evidence type="ECO:0000256" key="1">
    <source>
        <dbReference type="ARBA" id="ARBA00010830"/>
    </source>
</evidence>
<evidence type="ECO:0000313" key="6">
    <source>
        <dbReference type="EMBL" id="OIK04761.1"/>
    </source>
</evidence>
<keyword evidence="4" id="KW-0732">Signal</keyword>
<evidence type="ECO:0000256" key="4">
    <source>
        <dbReference type="SAM" id="SignalP"/>
    </source>
</evidence>
<dbReference type="Gene3D" id="1.10.530.10">
    <property type="match status" value="1"/>
</dbReference>
<dbReference type="PANTHER" id="PTHR34700:SF4">
    <property type="entry name" value="PHAGE-LIKE ELEMENT PBSX PROTEIN XKDP"/>
    <property type="match status" value="1"/>
</dbReference>
<dbReference type="CDD" id="cd13925">
    <property type="entry name" value="RPF"/>
    <property type="match status" value="1"/>
</dbReference>
<dbReference type="Pfam" id="PF06737">
    <property type="entry name" value="Transglycosylas"/>
    <property type="match status" value="1"/>
</dbReference>
<dbReference type="SUPFAM" id="SSF54106">
    <property type="entry name" value="LysM domain"/>
    <property type="match status" value="1"/>
</dbReference>
<dbReference type="EMBL" id="MLYO01000025">
    <property type="protein sequence ID" value="OIK04761.1"/>
    <property type="molecule type" value="Genomic_DNA"/>
</dbReference>
<dbReference type="SMART" id="SM00257">
    <property type="entry name" value="LysM"/>
    <property type="match status" value="1"/>
</dbReference>
<dbReference type="InterPro" id="IPR010618">
    <property type="entry name" value="RPF"/>
</dbReference>
<feature type="domain" description="LysM" evidence="5">
    <location>
        <begin position="171"/>
        <end position="220"/>
    </location>
</feature>
<accession>A0A1S2QGL3</accession>
<comment type="similarity">
    <text evidence="1">Belongs to the transglycosylase family. Rpf subfamily.</text>
</comment>
<feature type="chain" id="PRO_5010215277" description="LysM domain-containing protein" evidence="4">
    <location>
        <begin position="43"/>
        <end position="224"/>
    </location>
</feature>
<feature type="region of interest" description="Disordered" evidence="3">
    <location>
        <begin position="126"/>
        <end position="179"/>
    </location>
</feature>
<dbReference type="PANTHER" id="PTHR34700">
    <property type="entry name" value="POTASSIUM BINDING PROTEIN KBP"/>
    <property type="match status" value="1"/>
</dbReference>
<gene>
    <name evidence="6" type="ORF">BIV23_15425</name>
</gene>
<feature type="signal peptide" evidence="4">
    <location>
        <begin position="1"/>
        <end position="42"/>
    </location>
</feature>
<dbReference type="InterPro" id="IPR018392">
    <property type="entry name" value="LysM"/>
</dbReference>
<dbReference type="CDD" id="cd00118">
    <property type="entry name" value="LysM"/>
    <property type="match status" value="1"/>
</dbReference>
<dbReference type="InterPro" id="IPR052196">
    <property type="entry name" value="Bact_Kbp"/>
</dbReference>
<evidence type="ECO:0000256" key="3">
    <source>
        <dbReference type="SAM" id="MobiDB-lite"/>
    </source>
</evidence>
<dbReference type="GO" id="GO:0016787">
    <property type="term" value="F:hydrolase activity"/>
    <property type="evidence" value="ECO:0007669"/>
    <property type="project" value="UniProtKB-KW"/>
</dbReference>
<sequence length="224" mass="23644">MTARRPHRRTMPPRLLPSLRTALTLGSFGIVLPLLAPAASHAASGTAWDRVAGCESGGDWSINTGNGFYGGLQFTRSTWAAYGGTAYAPRADLASRAEQINVAEAVLAQQGPGAWPVCSARANLTRGNGRNAPVARPATPWRPATPLRTTTPLRPAPESRPQTATGHRSRTSYTVHGGDTLSGVAQQAAVPGGWHRLYDTNRSVIGPDPDMIRPGQRLALPAAD</sequence>
<name>A0A1S2QGL3_9ACTN</name>
<dbReference type="RefSeq" id="WP_071381415.1">
    <property type="nucleotide sequence ID" value="NZ_MLYO01000025.1"/>
</dbReference>
<evidence type="ECO:0000256" key="2">
    <source>
        <dbReference type="ARBA" id="ARBA00022801"/>
    </source>
</evidence>
<reference evidence="6 7" key="1">
    <citation type="submission" date="2016-10" db="EMBL/GenBank/DDBJ databases">
        <title>Genome sequence of Streptomyces sp. MUSC 1.</title>
        <authorList>
            <person name="Lee L.-H."/>
            <person name="Ser H.-L."/>
            <person name="Law J.W.-F."/>
        </authorList>
    </citation>
    <scope>NUCLEOTIDE SEQUENCE [LARGE SCALE GENOMIC DNA]</scope>
    <source>
        <strain evidence="6 7">MUSC 1</strain>
    </source>
</reference>
<keyword evidence="7" id="KW-1185">Reference proteome</keyword>
<feature type="compositionally biased region" description="Low complexity" evidence="3">
    <location>
        <begin position="132"/>
        <end position="153"/>
    </location>
</feature>
<evidence type="ECO:0000259" key="5">
    <source>
        <dbReference type="PROSITE" id="PS51782"/>
    </source>
</evidence>
<proteinExistence type="inferred from homology"/>
<dbReference type="PROSITE" id="PS51782">
    <property type="entry name" value="LYSM"/>
    <property type="match status" value="1"/>
</dbReference>
<protein>
    <recommendedName>
        <fullName evidence="5">LysM domain-containing protein</fullName>
    </recommendedName>
</protein>